<reference evidence="1 2" key="1">
    <citation type="submission" date="2021-03" db="EMBL/GenBank/DDBJ databases">
        <title>Muricauda lutimaris sp. nov. and Muricauda ruestringensis sp. nov, two marine members of the Flavobacteriaceae isolated from deep sea sediments of Western Pacific.</title>
        <authorList>
            <person name="Zhao S."/>
            <person name="Liu R."/>
        </authorList>
    </citation>
    <scope>NUCLEOTIDE SEQUENCE [LARGE SCALE GENOMIC DNA]</scope>
    <source>
        <strain evidence="1 2">BC31-1-A7</strain>
    </source>
</reference>
<dbReference type="Proteomes" id="UP000664044">
    <property type="component" value="Unassembled WGS sequence"/>
</dbReference>
<evidence type="ECO:0000313" key="1">
    <source>
        <dbReference type="EMBL" id="MBO0354667.1"/>
    </source>
</evidence>
<protein>
    <submittedName>
        <fullName evidence="1">Conjugal transfer protein TraK</fullName>
    </submittedName>
</protein>
<keyword evidence="2" id="KW-1185">Reference proteome</keyword>
<accession>A0ABS3G5G8</accession>
<organism evidence="1 2">
    <name type="scientific">Flagellimonas aurea</name>
    <dbReference type="NCBI Taxonomy" id="2915619"/>
    <lineage>
        <taxon>Bacteria</taxon>
        <taxon>Pseudomonadati</taxon>
        <taxon>Bacteroidota</taxon>
        <taxon>Flavobacteriia</taxon>
        <taxon>Flavobacteriales</taxon>
        <taxon>Flavobacteriaceae</taxon>
        <taxon>Flagellimonas</taxon>
    </lineage>
</organism>
<dbReference type="EMBL" id="JAFLNL010000006">
    <property type="protein sequence ID" value="MBO0354667.1"/>
    <property type="molecule type" value="Genomic_DNA"/>
</dbReference>
<comment type="caution">
    <text evidence="1">The sequence shown here is derived from an EMBL/GenBank/DDBJ whole genome shotgun (WGS) entry which is preliminary data.</text>
</comment>
<name>A0ABS3G5G8_9FLAO</name>
<evidence type="ECO:0000313" key="2">
    <source>
        <dbReference type="Proteomes" id="UP000664044"/>
    </source>
</evidence>
<proteinExistence type="predicted"/>
<dbReference type="RefSeq" id="WP_207033945.1">
    <property type="nucleotide sequence ID" value="NZ_JAFLNL010000006.1"/>
</dbReference>
<sequence length="205" mass="23778">MKKIYRNITDILRLNRFIVLAVVILCLLTSGLSLGLLHHYQEKLLNSAFAIGANGTVVPLKLVDRKDKREVEALAHIDRFHRLFYGIDGTDYRSHLEKAIWLGDASVDAIYRQKKLDGVYNRLVQFSLRQQIDRVDIELDLNSEPYGFKTRTLFEVHRGTITDRYQLDTSGKLITVDRNFPHNPHGLLIIDFYEDSLRKLEPQTK</sequence>
<gene>
    <name evidence="1" type="ORF">J0656_11635</name>
</gene>